<proteinExistence type="predicted"/>
<reference evidence="2 3" key="1">
    <citation type="journal article" date="2023" name="G3 (Bethesda)">
        <title>A chromosome-level genome assembly of Zasmidium syzygii isolated from banana leaves.</title>
        <authorList>
            <person name="van Westerhoven A.C."/>
            <person name="Mehrabi R."/>
            <person name="Talebi R."/>
            <person name="Steentjes M.B.F."/>
            <person name="Corcolon B."/>
            <person name="Chong P.A."/>
            <person name="Kema G.H.J."/>
            <person name="Seidl M.F."/>
        </authorList>
    </citation>
    <scope>NUCLEOTIDE SEQUENCE [LARGE SCALE GENOMIC DNA]</scope>
    <source>
        <strain evidence="2 3">P124</strain>
    </source>
</reference>
<comment type="caution">
    <text evidence="2">The sequence shown here is derived from an EMBL/GenBank/DDBJ whole genome shotgun (WGS) entry which is preliminary data.</text>
</comment>
<evidence type="ECO:0000313" key="2">
    <source>
        <dbReference type="EMBL" id="KAK4499024.1"/>
    </source>
</evidence>
<dbReference type="PROSITE" id="PS50097">
    <property type="entry name" value="BTB"/>
    <property type="match status" value="1"/>
</dbReference>
<organism evidence="2 3">
    <name type="scientific">Zasmidium cellare</name>
    <name type="common">Wine cellar mold</name>
    <name type="synonym">Racodium cellare</name>
    <dbReference type="NCBI Taxonomy" id="395010"/>
    <lineage>
        <taxon>Eukaryota</taxon>
        <taxon>Fungi</taxon>
        <taxon>Dikarya</taxon>
        <taxon>Ascomycota</taxon>
        <taxon>Pezizomycotina</taxon>
        <taxon>Dothideomycetes</taxon>
        <taxon>Dothideomycetidae</taxon>
        <taxon>Mycosphaerellales</taxon>
        <taxon>Mycosphaerellaceae</taxon>
        <taxon>Zasmidium</taxon>
    </lineage>
</organism>
<feature type="domain" description="BTB" evidence="1">
    <location>
        <begin position="24"/>
        <end position="91"/>
    </location>
</feature>
<name>A0ABR0EBZ3_ZASCE</name>
<dbReference type="Proteomes" id="UP001305779">
    <property type="component" value="Unassembled WGS sequence"/>
</dbReference>
<dbReference type="InterPro" id="IPR011333">
    <property type="entry name" value="SKP1/BTB/POZ_sf"/>
</dbReference>
<protein>
    <recommendedName>
        <fullName evidence="1">BTB domain-containing protein</fullName>
    </recommendedName>
</protein>
<dbReference type="SUPFAM" id="SSF54695">
    <property type="entry name" value="POZ domain"/>
    <property type="match status" value="1"/>
</dbReference>
<accession>A0ABR0EBZ3</accession>
<evidence type="ECO:0000313" key="3">
    <source>
        <dbReference type="Proteomes" id="UP001305779"/>
    </source>
</evidence>
<dbReference type="Pfam" id="PF00651">
    <property type="entry name" value="BTB"/>
    <property type="match status" value="1"/>
</dbReference>
<gene>
    <name evidence="2" type="ORF">PRZ48_009536</name>
</gene>
<evidence type="ECO:0000259" key="1">
    <source>
        <dbReference type="PROSITE" id="PS50097"/>
    </source>
</evidence>
<dbReference type="EMBL" id="JAXOVC010000007">
    <property type="protein sequence ID" value="KAK4499024.1"/>
    <property type="molecule type" value="Genomic_DNA"/>
</dbReference>
<dbReference type="Gene3D" id="3.30.710.10">
    <property type="entry name" value="Potassium Channel Kv1.1, Chain A"/>
    <property type="match status" value="1"/>
</dbReference>
<sequence>MAQDSAKLALSGAVSRFLDSPDLADFEITCLKQSWKVHRFLLCLHSDVFQAWFTGGHEEATKGKANLSEHEPEYVGALVKYLYTFEYDVDTTKGHGYTMNFHIIMCVISDQVRSQPLPEHPTEKQSLPTSQYNLRGLAEFAFSKFKGALREIQSPSDIAEAYLLALGEGTTTRLIREAIARFIFYLRETILPTVATDESKQLEEVMRSHPDLALAVIKKLPTATGTPKPLQCQEKDYMCPGCRKVFKAHLANVNTMRYDCPTASCTYTSNGAVWNCQNMKR</sequence>
<dbReference type="PANTHER" id="PTHR47843:SF5">
    <property type="entry name" value="BTB_POZ DOMAIN PROTEIN"/>
    <property type="match status" value="1"/>
</dbReference>
<keyword evidence="3" id="KW-1185">Reference proteome</keyword>
<dbReference type="PANTHER" id="PTHR47843">
    <property type="entry name" value="BTB DOMAIN-CONTAINING PROTEIN-RELATED"/>
    <property type="match status" value="1"/>
</dbReference>
<dbReference type="CDD" id="cd18186">
    <property type="entry name" value="BTB_POZ_ZBTB_KLHL-like"/>
    <property type="match status" value="1"/>
</dbReference>
<dbReference type="InterPro" id="IPR000210">
    <property type="entry name" value="BTB/POZ_dom"/>
</dbReference>